<dbReference type="EMBL" id="JAUIYO010000002">
    <property type="protein sequence ID" value="MFK2824801.1"/>
    <property type="molecule type" value="Genomic_DNA"/>
</dbReference>
<reference evidence="2 3" key="1">
    <citation type="submission" date="2023-07" db="EMBL/GenBank/DDBJ databases">
        <title>Bacillus lucianemedeirus sp. nov, a new species isolated from an immunobiological production facility.</title>
        <authorList>
            <person name="Costa L.V."/>
            <person name="Miranda R.V.S.L."/>
            <person name="Brandao M.L.L."/>
            <person name="Reis C.M.F."/>
            <person name="Frazao A.M."/>
            <person name="Cruz F.V."/>
            <person name="Baio P.V.P."/>
            <person name="Veras J.F.C."/>
            <person name="Ramos J.N."/>
            <person name="Vieira V."/>
        </authorList>
    </citation>
    <scope>NUCLEOTIDE SEQUENCE [LARGE SCALE GENOMIC DNA]</scope>
    <source>
        <strain evidence="2 3">B190/17</strain>
    </source>
</reference>
<dbReference type="RefSeq" id="WP_404314737.1">
    <property type="nucleotide sequence ID" value="NZ_JAUIYO010000002.1"/>
</dbReference>
<accession>A0ABW8I5S8</accession>
<protein>
    <submittedName>
        <fullName evidence="2">Uncharacterized protein</fullName>
    </submittedName>
</protein>
<evidence type="ECO:0000256" key="1">
    <source>
        <dbReference type="SAM" id="MobiDB-lite"/>
    </source>
</evidence>
<keyword evidence="3" id="KW-1185">Reference proteome</keyword>
<dbReference type="Proteomes" id="UP001619911">
    <property type="component" value="Unassembled WGS sequence"/>
</dbReference>
<organism evidence="2 3">
    <name type="scientific">Bacillus lumedeiriae</name>
    <dbReference type="NCBI Taxonomy" id="3058829"/>
    <lineage>
        <taxon>Bacteria</taxon>
        <taxon>Bacillati</taxon>
        <taxon>Bacillota</taxon>
        <taxon>Bacilli</taxon>
        <taxon>Bacillales</taxon>
        <taxon>Bacillaceae</taxon>
        <taxon>Bacillus</taxon>
    </lineage>
</organism>
<gene>
    <name evidence="2" type="ORF">QYG89_03785</name>
</gene>
<proteinExistence type="predicted"/>
<name>A0ABW8I5S8_9BACI</name>
<sequence length="54" mass="5862">MVNLDFESFRKQQAKHKAVYVGSTKETPAVDDERVNGPGDTDLSPGATGRGVRK</sequence>
<evidence type="ECO:0000313" key="2">
    <source>
        <dbReference type="EMBL" id="MFK2824801.1"/>
    </source>
</evidence>
<evidence type="ECO:0000313" key="3">
    <source>
        <dbReference type="Proteomes" id="UP001619911"/>
    </source>
</evidence>
<comment type="caution">
    <text evidence="2">The sequence shown here is derived from an EMBL/GenBank/DDBJ whole genome shotgun (WGS) entry which is preliminary data.</text>
</comment>
<feature type="region of interest" description="Disordered" evidence="1">
    <location>
        <begin position="1"/>
        <end position="54"/>
    </location>
</feature>